<keyword evidence="2" id="KW-1185">Reference proteome</keyword>
<gene>
    <name evidence="1" type="ORF">VW35_16475</name>
</gene>
<dbReference type="AlphaFoldDB" id="A0A0F5L3S7"/>
<dbReference type="PATRIC" id="fig|361041.3.peg.2694"/>
<feature type="non-terminal residue" evidence="1">
    <location>
        <position position="1"/>
    </location>
</feature>
<reference evidence="1 2" key="1">
    <citation type="submission" date="2015-03" db="EMBL/GenBank/DDBJ databases">
        <authorList>
            <person name="Hassan Y.I."/>
            <person name="Lepp D."/>
            <person name="Zhou T."/>
        </authorList>
    </citation>
    <scope>NUCLEOTIDE SEQUENCE [LARGE SCALE GENOMIC DNA]</scope>
    <source>
        <strain evidence="1 2">GH2-10</strain>
    </source>
</reference>
<accession>A0A0F5L3S7</accession>
<dbReference type="EMBL" id="LAJG01000037">
    <property type="protein sequence ID" value="KKB76880.1"/>
    <property type="molecule type" value="Genomic_DNA"/>
</dbReference>
<evidence type="ECO:0000313" key="1">
    <source>
        <dbReference type="EMBL" id="KKB76880.1"/>
    </source>
</evidence>
<sequence length="66" mass="6958">VANGGGALPADTRAYVMIVTSLSVDAWRARTVDPADYSPDSDADFPSACLTMADAVRSPDLLARSW</sequence>
<evidence type="ECO:0000313" key="2">
    <source>
        <dbReference type="Proteomes" id="UP000033514"/>
    </source>
</evidence>
<name>A0A0F5L3S7_9HYPH</name>
<organism evidence="1 2">
    <name type="scientific">Devosia soli</name>
    <dbReference type="NCBI Taxonomy" id="361041"/>
    <lineage>
        <taxon>Bacteria</taxon>
        <taxon>Pseudomonadati</taxon>
        <taxon>Pseudomonadota</taxon>
        <taxon>Alphaproteobacteria</taxon>
        <taxon>Hyphomicrobiales</taxon>
        <taxon>Devosiaceae</taxon>
        <taxon>Devosia</taxon>
    </lineage>
</organism>
<dbReference type="Proteomes" id="UP000033514">
    <property type="component" value="Unassembled WGS sequence"/>
</dbReference>
<protein>
    <submittedName>
        <fullName evidence="1">Uncharacterized protein</fullName>
    </submittedName>
</protein>
<proteinExistence type="predicted"/>
<comment type="caution">
    <text evidence="1">The sequence shown here is derived from an EMBL/GenBank/DDBJ whole genome shotgun (WGS) entry which is preliminary data.</text>
</comment>
<dbReference type="STRING" id="361041.VW35_16475"/>